<dbReference type="AlphaFoldDB" id="A0ABD6JCJ9"/>
<dbReference type="Proteomes" id="UP000471300">
    <property type="component" value="Unassembled WGS sequence"/>
</dbReference>
<organism evidence="1 2">
    <name type="scientific">Ligilactobacillus salivarius</name>
    <dbReference type="NCBI Taxonomy" id="1624"/>
    <lineage>
        <taxon>Bacteria</taxon>
        <taxon>Bacillati</taxon>
        <taxon>Bacillota</taxon>
        <taxon>Bacilli</taxon>
        <taxon>Lactobacillales</taxon>
        <taxon>Lactobacillaceae</taxon>
        <taxon>Ligilactobacillus</taxon>
    </lineage>
</organism>
<evidence type="ECO:0000313" key="2">
    <source>
        <dbReference type="Proteomes" id="UP000471300"/>
    </source>
</evidence>
<reference evidence="1 2" key="1">
    <citation type="journal article" date="2020" name="Food Funct.">
        <title>Screening of Lactobacillus salivarius strains from the feces of Chinese populations and the evaluation of their effects against intestinal inflammation in mice.</title>
        <authorList>
            <person name="Zhai Q."/>
            <person name="Shen X."/>
            <person name="Cen S."/>
            <person name="Zhang C."/>
            <person name="Tian F."/>
            <person name="Zhao J."/>
            <person name="Zhang H."/>
            <person name="Xue Y."/>
            <person name="Chen W."/>
        </authorList>
    </citation>
    <scope>NUCLEOTIDE SEQUENCE [LARGE SCALE GENOMIC DNA]</scope>
    <source>
        <strain evidence="1 2">FZJTZ28M4.scaf</strain>
    </source>
</reference>
<evidence type="ECO:0000313" key="1">
    <source>
        <dbReference type="EMBL" id="MYZ66244.1"/>
    </source>
</evidence>
<protein>
    <submittedName>
        <fullName evidence="1">IS110 family transposase</fullName>
    </submittedName>
</protein>
<dbReference type="EMBL" id="VSTU01000005">
    <property type="protein sequence ID" value="MYZ66244.1"/>
    <property type="molecule type" value="Genomic_DNA"/>
</dbReference>
<name>A0ABD6JCJ9_9LACO</name>
<comment type="caution">
    <text evidence="1">The sequence shown here is derived from an EMBL/GenBank/DDBJ whole genome shotgun (WGS) entry which is preliminary data.</text>
</comment>
<gene>
    <name evidence="1" type="ORF">FYL06_04695</name>
</gene>
<sequence>MFTWNFTVKYRIPVFNILESDMNICLAHPKHIKAMRTDKKDAKWIVGLFKHNLVASSFILSLKIRQLRNLFRYRMKLTQLKSSEKK</sequence>
<accession>A0ABD6JCJ9</accession>
<proteinExistence type="predicted"/>